<evidence type="ECO:0000259" key="2">
    <source>
        <dbReference type="SMART" id="SM00128"/>
    </source>
</evidence>
<dbReference type="GO" id="GO:0016791">
    <property type="term" value="F:phosphatase activity"/>
    <property type="evidence" value="ECO:0007669"/>
    <property type="project" value="InterPro"/>
</dbReference>
<dbReference type="InterPro" id="IPR036691">
    <property type="entry name" value="Endo/exonu/phosph_ase_sf"/>
</dbReference>
<dbReference type="Proteomes" id="UP000821853">
    <property type="component" value="Chromosome 1"/>
</dbReference>
<gene>
    <name evidence="3" type="ORF">HPB48_003931</name>
</gene>
<protein>
    <recommendedName>
        <fullName evidence="2">Inositol polyphosphate-related phosphatase domain-containing protein</fullName>
    </recommendedName>
</protein>
<dbReference type="Gene3D" id="3.60.10.10">
    <property type="entry name" value="Endonuclease/exonuclease/phosphatase"/>
    <property type="match status" value="1"/>
</dbReference>
<dbReference type="InterPro" id="IPR000300">
    <property type="entry name" value="IPPc"/>
</dbReference>
<dbReference type="PANTHER" id="PTHR47039:SF1">
    <property type="entry name" value="INOSITOL POLYPHOSPHATE 5-PHOSPHATASE E"/>
    <property type="match status" value="1"/>
</dbReference>
<evidence type="ECO:0000313" key="4">
    <source>
        <dbReference type="Proteomes" id="UP000821853"/>
    </source>
</evidence>
<evidence type="ECO:0000256" key="1">
    <source>
        <dbReference type="SAM" id="MobiDB-lite"/>
    </source>
</evidence>
<comment type="caution">
    <text evidence="3">The sequence shown here is derived from an EMBL/GenBank/DDBJ whole genome shotgun (WGS) entry which is preliminary data.</text>
</comment>
<dbReference type="OrthoDB" id="2248459at2759"/>
<dbReference type="AlphaFoldDB" id="A0A9J6FEP9"/>
<sequence length="575" mass="64238">MDRLQSAASCQGDEPPKRPSRLTSRKARIKGSTKKSQSLPVIKTPTDELRLVHNNSVTSSLMKGGATSSSDDEPFELAPSCPAHSENWEPSVPATELRPRVELVRLSSLVKCPSSTSLNRPLNFATEQLLRQTSCVSTGSLKSLNDGANGSYGHKPHQLPALAKSESTAGSTRCVTEVKKLHHSWTVSGMSEFQDSIDFPPDQPSILQKISTKDARLRSYLVGNVSGKGSLLGEEELHRYFPDRKVNVFVATWNMKGSASPASLDDLLLPKAIEYVPDIYAIGVQEAMNDKKEWETRLQFTLGPSHVLFYSVSLGVLNLSIFLRRDLIWFCSAAEEATHATRSVSSVKTKGAVAVAFQFFGSSMLFINSHLTAHEKKAKERIQDYEKICHQIDLPKLAQLKLQYQSKDVTARFDHVFWCGDLNFRLMNERSTVVNLLMDHSEDKQSVYDKLLKSDQLRSAMTNGQAFFGFQEGKISFGPTYKFEVGTSNFDGVKLRVPSYTDRILYRSKRKGHIECTHYDSIGVIQTSDHRPVYGLYETVIRPGRDSLVRPIAIKLPVTPVLILGPLGRRFRRVE</sequence>
<feature type="region of interest" description="Disordered" evidence="1">
    <location>
        <begin position="1"/>
        <end position="42"/>
    </location>
</feature>
<evidence type="ECO:0000313" key="3">
    <source>
        <dbReference type="EMBL" id="KAH9361395.1"/>
    </source>
</evidence>
<organism evidence="3 4">
    <name type="scientific">Haemaphysalis longicornis</name>
    <name type="common">Bush tick</name>
    <dbReference type="NCBI Taxonomy" id="44386"/>
    <lineage>
        <taxon>Eukaryota</taxon>
        <taxon>Metazoa</taxon>
        <taxon>Ecdysozoa</taxon>
        <taxon>Arthropoda</taxon>
        <taxon>Chelicerata</taxon>
        <taxon>Arachnida</taxon>
        <taxon>Acari</taxon>
        <taxon>Parasitiformes</taxon>
        <taxon>Ixodida</taxon>
        <taxon>Ixodoidea</taxon>
        <taxon>Ixodidae</taxon>
        <taxon>Haemaphysalinae</taxon>
        <taxon>Haemaphysalis</taxon>
    </lineage>
</organism>
<dbReference type="EMBL" id="JABSTR010000001">
    <property type="protein sequence ID" value="KAH9361395.1"/>
    <property type="molecule type" value="Genomic_DNA"/>
</dbReference>
<proteinExistence type="predicted"/>
<reference evidence="3 4" key="1">
    <citation type="journal article" date="2020" name="Cell">
        <title>Large-Scale Comparative Analyses of Tick Genomes Elucidate Their Genetic Diversity and Vector Capacities.</title>
        <authorList>
            <consortium name="Tick Genome and Microbiome Consortium (TIGMIC)"/>
            <person name="Jia N."/>
            <person name="Wang J."/>
            <person name="Shi W."/>
            <person name="Du L."/>
            <person name="Sun Y."/>
            <person name="Zhan W."/>
            <person name="Jiang J.F."/>
            <person name="Wang Q."/>
            <person name="Zhang B."/>
            <person name="Ji P."/>
            <person name="Bell-Sakyi L."/>
            <person name="Cui X.M."/>
            <person name="Yuan T.T."/>
            <person name="Jiang B.G."/>
            <person name="Yang W.F."/>
            <person name="Lam T.T."/>
            <person name="Chang Q.C."/>
            <person name="Ding S.J."/>
            <person name="Wang X.J."/>
            <person name="Zhu J.G."/>
            <person name="Ruan X.D."/>
            <person name="Zhao L."/>
            <person name="Wei J.T."/>
            <person name="Ye R.Z."/>
            <person name="Que T.C."/>
            <person name="Du C.H."/>
            <person name="Zhou Y.H."/>
            <person name="Cheng J.X."/>
            <person name="Dai P.F."/>
            <person name="Guo W.B."/>
            <person name="Han X.H."/>
            <person name="Huang E.J."/>
            <person name="Li L.F."/>
            <person name="Wei W."/>
            <person name="Gao Y.C."/>
            <person name="Liu J.Z."/>
            <person name="Shao H.Z."/>
            <person name="Wang X."/>
            <person name="Wang C.C."/>
            <person name="Yang T.C."/>
            <person name="Huo Q.B."/>
            <person name="Li W."/>
            <person name="Chen H.Y."/>
            <person name="Chen S.E."/>
            <person name="Zhou L.G."/>
            <person name="Ni X.B."/>
            <person name="Tian J.H."/>
            <person name="Sheng Y."/>
            <person name="Liu T."/>
            <person name="Pan Y.S."/>
            <person name="Xia L.Y."/>
            <person name="Li J."/>
            <person name="Zhao F."/>
            <person name="Cao W.C."/>
        </authorList>
    </citation>
    <scope>NUCLEOTIDE SEQUENCE [LARGE SCALE GENOMIC DNA]</scope>
    <source>
        <strain evidence="3">HaeL-2018</strain>
    </source>
</reference>
<dbReference type="PANTHER" id="PTHR47039">
    <property type="entry name" value="INOSITOL POLYPHOSPHATE 5-PHOSPHATASE E"/>
    <property type="match status" value="1"/>
</dbReference>
<feature type="compositionally biased region" description="Basic residues" evidence="1">
    <location>
        <begin position="18"/>
        <end position="33"/>
    </location>
</feature>
<keyword evidence="4" id="KW-1185">Reference proteome</keyword>
<dbReference type="Pfam" id="PF22669">
    <property type="entry name" value="Exo_endo_phos2"/>
    <property type="match status" value="1"/>
</dbReference>
<dbReference type="GO" id="GO:0046856">
    <property type="term" value="P:phosphatidylinositol dephosphorylation"/>
    <property type="evidence" value="ECO:0007669"/>
    <property type="project" value="InterPro"/>
</dbReference>
<dbReference type="VEuPathDB" id="VectorBase:HLOH_059703"/>
<accession>A0A9J6FEP9</accession>
<name>A0A9J6FEP9_HAELO</name>
<dbReference type="InterPro" id="IPR053321">
    <property type="entry name" value="IPP-5-Phosphatase_Type_IV"/>
</dbReference>
<dbReference type="SMART" id="SM00128">
    <property type="entry name" value="IPPc"/>
    <property type="match status" value="1"/>
</dbReference>
<feature type="domain" description="Inositol polyphosphate-related phosphatase" evidence="2">
    <location>
        <begin position="244"/>
        <end position="545"/>
    </location>
</feature>
<dbReference type="OMA" id="HIECTHY"/>
<dbReference type="SUPFAM" id="SSF56219">
    <property type="entry name" value="DNase I-like"/>
    <property type="match status" value="1"/>
</dbReference>